<dbReference type="AlphaFoldDB" id="A0A2K8SK02"/>
<keyword evidence="2" id="KW-1185">Reference proteome</keyword>
<sequence length="42" mass="4734">MGTTTLTKAVLMIIRVVWFRANGIDTKAHEWRVGSGEWGMGR</sequence>
<dbReference type="KEGG" id="nfl:COO91_01570"/>
<protein>
    <submittedName>
        <fullName evidence="1">Uncharacterized protein</fullName>
    </submittedName>
</protein>
<organism evidence="1 2">
    <name type="scientific">Nostoc flagelliforme CCNUN1</name>
    <dbReference type="NCBI Taxonomy" id="2038116"/>
    <lineage>
        <taxon>Bacteria</taxon>
        <taxon>Bacillati</taxon>
        <taxon>Cyanobacteriota</taxon>
        <taxon>Cyanophyceae</taxon>
        <taxon>Nostocales</taxon>
        <taxon>Nostocaceae</taxon>
        <taxon>Nostoc</taxon>
    </lineage>
</organism>
<accession>A0A2K8SK02</accession>
<evidence type="ECO:0000313" key="2">
    <source>
        <dbReference type="Proteomes" id="UP000232003"/>
    </source>
</evidence>
<proteinExistence type="predicted"/>
<evidence type="ECO:0000313" key="1">
    <source>
        <dbReference type="EMBL" id="AUB35680.1"/>
    </source>
</evidence>
<name>A0A2K8SK02_9NOSO</name>
<gene>
    <name evidence="1" type="ORF">COO91_01570</name>
</gene>
<dbReference type="Proteomes" id="UP000232003">
    <property type="component" value="Chromosome"/>
</dbReference>
<dbReference type="EMBL" id="CP024785">
    <property type="protein sequence ID" value="AUB35680.1"/>
    <property type="molecule type" value="Genomic_DNA"/>
</dbReference>
<reference evidence="1 2" key="1">
    <citation type="submission" date="2017-11" db="EMBL/GenBank/DDBJ databases">
        <title>Complete genome of a free-living desiccation-tolerant cyanobacterium and its photosynthetic adaptation to extreme terrestrial habitat.</title>
        <authorList>
            <person name="Shang J."/>
        </authorList>
    </citation>
    <scope>NUCLEOTIDE SEQUENCE [LARGE SCALE GENOMIC DNA]</scope>
    <source>
        <strain evidence="1 2">CCNUN1</strain>
    </source>
</reference>